<dbReference type="EMBL" id="JAXOFX010000006">
    <property type="protein sequence ID" value="MDZ5472242.1"/>
    <property type="molecule type" value="Genomic_DNA"/>
</dbReference>
<feature type="transmembrane region" description="Helical" evidence="1">
    <location>
        <begin position="6"/>
        <end position="25"/>
    </location>
</feature>
<dbReference type="InterPro" id="IPR025058">
    <property type="entry name" value="DUF3995"/>
</dbReference>
<keyword evidence="1" id="KW-0472">Membrane</keyword>
<feature type="transmembrane region" description="Helical" evidence="1">
    <location>
        <begin position="120"/>
        <end position="139"/>
    </location>
</feature>
<keyword evidence="1" id="KW-0812">Transmembrane</keyword>
<proteinExistence type="predicted"/>
<dbReference type="RefSeq" id="WP_322446547.1">
    <property type="nucleotide sequence ID" value="NZ_JAXOFX010000006.1"/>
</dbReference>
<feature type="transmembrane region" description="Helical" evidence="1">
    <location>
        <begin position="81"/>
        <end position="99"/>
    </location>
</feature>
<reference evidence="2 3" key="1">
    <citation type="submission" date="2023-11" db="EMBL/GenBank/DDBJ databases">
        <title>Bacillus jintuensis, isolated from a mudflat on the Beibu Gulf coast.</title>
        <authorList>
            <person name="Li M."/>
        </authorList>
    </citation>
    <scope>NUCLEOTIDE SEQUENCE [LARGE SCALE GENOMIC DNA]</scope>
    <source>
        <strain evidence="2 3">31A1R</strain>
    </source>
</reference>
<dbReference type="Proteomes" id="UP001290455">
    <property type="component" value="Unassembled WGS sequence"/>
</dbReference>
<sequence length="140" mass="16140">MQLLLIYSSFIILVLVGVLHFYWVLGGKWGIRAALPEKIEGETVFKPRWIETLIVAFGLIGVAFILLAQNNLLPFFTSNSFTKWSSIIFTFIFLLRAMGDFKYLGFTKKIKNTNFAKYDTQLYSPLCIYLGITFLSSWLF</sequence>
<name>A0ABU5IYP8_9BACI</name>
<organism evidence="2 3">
    <name type="scientific">Robertmurraya mangrovi</name>
    <dbReference type="NCBI Taxonomy" id="3098077"/>
    <lineage>
        <taxon>Bacteria</taxon>
        <taxon>Bacillati</taxon>
        <taxon>Bacillota</taxon>
        <taxon>Bacilli</taxon>
        <taxon>Bacillales</taxon>
        <taxon>Bacillaceae</taxon>
        <taxon>Robertmurraya</taxon>
    </lineage>
</organism>
<evidence type="ECO:0000313" key="2">
    <source>
        <dbReference type="EMBL" id="MDZ5472242.1"/>
    </source>
</evidence>
<keyword evidence="1" id="KW-1133">Transmembrane helix</keyword>
<gene>
    <name evidence="2" type="ORF">SM124_10830</name>
</gene>
<dbReference type="Pfam" id="PF13160">
    <property type="entry name" value="DUF3995"/>
    <property type="match status" value="1"/>
</dbReference>
<evidence type="ECO:0000313" key="3">
    <source>
        <dbReference type="Proteomes" id="UP001290455"/>
    </source>
</evidence>
<feature type="transmembrane region" description="Helical" evidence="1">
    <location>
        <begin position="49"/>
        <end position="69"/>
    </location>
</feature>
<keyword evidence="3" id="KW-1185">Reference proteome</keyword>
<protein>
    <submittedName>
        <fullName evidence="2">DUF3995 domain-containing protein</fullName>
    </submittedName>
</protein>
<accession>A0ABU5IYP8</accession>
<evidence type="ECO:0000256" key="1">
    <source>
        <dbReference type="SAM" id="Phobius"/>
    </source>
</evidence>
<comment type="caution">
    <text evidence="2">The sequence shown here is derived from an EMBL/GenBank/DDBJ whole genome shotgun (WGS) entry which is preliminary data.</text>
</comment>